<reference evidence="13 14" key="1">
    <citation type="submission" date="2020-03" db="EMBL/GenBank/DDBJ databases">
        <title>Vagococcus sp. nov., isolated from beetles.</title>
        <authorList>
            <person name="Hyun D.-W."/>
            <person name="Bae J.-W."/>
        </authorList>
    </citation>
    <scope>NUCLEOTIDE SEQUENCE [LARGE SCALE GENOMIC DNA]</scope>
    <source>
        <strain evidence="13 14">HDW17B</strain>
    </source>
</reference>
<dbReference type="Pfam" id="PF13307">
    <property type="entry name" value="Helicase_C_2"/>
    <property type="match status" value="1"/>
</dbReference>
<keyword evidence="4 10" id="KW-0540">Nuclease</keyword>
<dbReference type="InterPro" id="IPR014013">
    <property type="entry name" value="Helic_SF1/SF2_ATP-bd_DinG/Rad3"/>
</dbReference>
<evidence type="ECO:0000259" key="12">
    <source>
        <dbReference type="PROSITE" id="PS51193"/>
    </source>
</evidence>
<dbReference type="GO" id="GO:0003677">
    <property type="term" value="F:DNA binding"/>
    <property type="evidence" value="ECO:0007669"/>
    <property type="project" value="InterPro"/>
</dbReference>
<keyword evidence="1" id="KW-0808">Transferase</keyword>
<sequence>MKDKRMYAVVDLETTGTNPETDKIIQFACVFIQDWKIINYFSTDVNPLKTIPKNIELLTGINNEQVASAPYFEDIAPTIIQSLSDCYFVAHNVYFDYSFLNSELRRAGERELDLMCLDTVELSQIMFPSASGFRVKDLADYLDLTHDNPHQALSDAYVTAEIFIQTIKKLATLPYITLSKMVDLSYALGVDNSSVFIQALSNKEEDALNQNFDDLKTIECIALKEKKYHFREKEVVDKREYPFGKEEKIADFSDNYVYRESQEQMMDEVYQFVNNESGKNLMIEASTGSGKSLGYLLPLSYVNQKKRPFVISTSTILLQEQLIEKSLSHLKEVTGINLFGMILKSSQHYIDLDKFYKTLYHQSEPQKQYALNQMATLTWLRETQTGDLDEMNLNKKHVFFDHIKHRGLQSLNHQSIFYKEDFMLYLEDKKNHADIIAVNHAFLCEENQREIALIPEAAILIIDEAHKLIYNLEHQETNELSLNFGFSLLKRLREHEDIYKGLAPLNEKELKQSVDLIGSFSLDAREDLQWFEEFVINQGRLSENKVEILWSELDEVADWPLAMRKNLKELLTILTEITQIKSHFKEKISNHLNDISSDNYFYILDYLILLDKFEEWCNGFIEYFKFFEDDTTRWLTFSRNHLILKKIDFSKLSIETTNWYQKFNKIIYTSSTLQLDLDSNYFENQLGLKDSKKLKTVDTFDYQKQAKLLVVGKADVDITKADKYAEHIAQVIMENYKIGKKSMLVLFTSHQLLKKVYQRLSGFFNHQEVELLAQGISGTKEKIIKRFSKNNGGIILGANSFWEGVDLAFPELDVIIMTKLPFDPPKRALIEAKYQYIERQGGNAFYGEAIPQAGMRLRQGLGRLLRSEKDKGIIILLDDRLLQATYSANLLAYLPKELPVLEVTKSNLIKEVSEFFEVND</sequence>
<evidence type="ECO:0000256" key="1">
    <source>
        <dbReference type="ARBA" id="ARBA00022679"/>
    </source>
</evidence>
<evidence type="ECO:0000256" key="7">
    <source>
        <dbReference type="ARBA" id="ARBA00022839"/>
    </source>
</evidence>
<evidence type="ECO:0000256" key="2">
    <source>
        <dbReference type="ARBA" id="ARBA00022695"/>
    </source>
</evidence>
<dbReference type="PANTHER" id="PTHR30231">
    <property type="entry name" value="DNA POLYMERASE III SUBUNIT EPSILON"/>
    <property type="match status" value="1"/>
</dbReference>
<evidence type="ECO:0000313" key="14">
    <source>
        <dbReference type="Proteomes" id="UP000501747"/>
    </source>
</evidence>
<comment type="function">
    <text evidence="10 11">3'-5' exonuclease.</text>
</comment>
<evidence type="ECO:0000256" key="3">
    <source>
        <dbReference type="ARBA" id="ARBA00022705"/>
    </source>
</evidence>
<dbReference type="KEGG" id="vhy:G7082_01405"/>
<keyword evidence="7 10" id="KW-0269">Exonuclease</keyword>
<name>A0A6G8AQT0_9ENTE</name>
<feature type="domain" description="Helicase ATP-binding" evidence="12">
    <location>
        <begin position="248"/>
        <end position="521"/>
    </location>
</feature>
<keyword evidence="3" id="KW-0235">DNA replication</keyword>
<evidence type="ECO:0000256" key="8">
    <source>
        <dbReference type="ARBA" id="ARBA00022840"/>
    </source>
</evidence>
<dbReference type="SUPFAM" id="SSF53098">
    <property type="entry name" value="Ribonuclease H-like"/>
    <property type="match status" value="1"/>
</dbReference>
<dbReference type="GO" id="GO:0005524">
    <property type="term" value="F:ATP binding"/>
    <property type="evidence" value="ECO:0007669"/>
    <property type="project" value="UniProtKB-UniRule"/>
</dbReference>
<dbReference type="NCBIfam" id="TIGR00573">
    <property type="entry name" value="dnaq"/>
    <property type="match status" value="1"/>
</dbReference>
<keyword evidence="6 10" id="KW-0378">Hydrolase</keyword>
<dbReference type="InterPro" id="IPR036397">
    <property type="entry name" value="RNaseH_sf"/>
</dbReference>
<keyword evidence="9" id="KW-0239">DNA-directed DNA polymerase</keyword>
<dbReference type="SUPFAM" id="SSF52540">
    <property type="entry name" value="P-loop containing nucleoside triphosphate hydrolases"/>
    <property type="match status" value="1"/>
</dbReference>
<organism evidence="13 14">
    <name type="scientific">Vagococcus hydrophili</name>
    <dbReference type="NCBI Taxonomy" id="2714947"/>
    <lineage>
        <taxon>Bacteria</taxon>
        <taxon>Bacillati</taxon>
        <taxon>Bacillota</taxon>
        <taxon>Bacilli</taxon>
        <taxon>Lactobacillales</taxon>
        <taxon>Enterococcaceae</taxon>
        <taxon>Vagococcus</taxon>
    </lineage>
</organism>
<dbReference type="Gene3D" id="3.30.420.10">
    <property type="entry name" value="Ribonuclease H-like superfamily/Ribonuclease H"/>
    <property type="match status" value="1"/>
</dbReference>
<evidence type="ECO:0000256" key="5">
    <source>
        <dbReference type="ARBA" id="ARBA00022741"/>
    </source>
</evidence>
<dbReference type="CDD" id="cd06127">
    <property type="entry name" value="DEDDh"/>
    <property type="match status" value="1"/>
</dbReference>
<dbReference type="InterPro" id="IPR006555">
    <property type="entry name" value="ATP-dep_Helicase_C"/>
</dbReference>
<proteinExistence type="inferred from homology"/>
<evidence type="ECO:0000256" key="4">
    <source>
        <dbReference type="ARBA" id="ARBA00022722"/>
    </source>
</evidence>
<accession>A0A6G8AQT0</accession>
<dbReference type="EC" id="3.1.-.-" evidence="10 11"/>
<feature type="binding site" evidence="10">
    <location>
        <begin position="285"/>
        <end position="292"/>
    </location>
    <ligand>
        <name>ATP</name>
        <dbReference type="ChEBI" id="CHEBI:30616"/>
    </ligand>
</feature>
<dbReference type="GO" id="GO:0045004">
    <property type="term" value="P:DNA replication proofreading"/>
    <property type="evidence" value="ECO:0007669"/>
    <property type="project" value="TreeGrafter"/>
</dbReference>
<dbReference type="EMBL" id="CP049887">
    <property type="protein sequence ID" value="QIL47283.1"/>
    <property type="molecule type" value="Genomic_DNA"/>
</dbReference>
<keyword evidence="5 10" id="KW-0547">Nucleotide-binding</keyword>
<dbReference type="InterPro" id="IPR012337">
    <property type="entry name" value="RNaseH-like_sf"/>
</dbReference>
<dbReference type="InterPro" id="IPR027417">
    <property type="entry name" value="P-loop_NTPase"/>
</dbReference>
<dbReference type="InterPro" id="IPR006310">
    <property type="entry name" value="DinG"/>
</dbReference>
<evidence type="ECO:0000256" key="10">
    <source>
        <dbReference type="HAMAP-Rule" id="MF_02206"/>
    </source>
</evidence>
<protein>
    <recommendedName>
        <fullName evidence="10 11">3'-5' exonuclease DinG</fullName>
        <ecNumber evidence="10 11">3.1.-.-</ecNumber>
    </recommendedName>
</protein>
<dbReference type="HAMAP" id="MF_02206">
    <property type="entry name" value="DinG_exonucl"/>
    <property type="match status" value="1"/>
</dbReference>
<dbReference type="GO" id="GO:0008408">
    <property type="term" value="F:3'-5' exonuclease activity"/>
    <property type="evidence" value="ECO:0007669"/>
    <property type="project" value="UniProtKB-UniRule"/>
</dbReference>
<dbReference type="SMART" id="SM00479">
    <property type="entry name" value="EXOIII"/>
    <property type="match status" value="1"/>
</dbReference>
<dbReference type="InterPro" id="IPR013520">
    <property type="entry name" value="Ribonucl_H"/>
</dbReference>
<dbReference type="InterPro" id="IPR011545">
    <property type="entry name" value="DEAD/DEAH_box_helicase_dom"/>
</dbReference>
<dbReference type="Proteomes" id="UP000501747">
    <property type="component" value="Chromosome"/>
</dbReference>
<dbReference type="InterPro" id="IPR006054">
    <property type="entry name" value="DnaQ"/>
</dbReference>
<dbReference type="GO" id="GO:0016818">
    <property type="term" value="F:hydrolase activity, acting on acid anhydrides, in phosphorus-containing anhydrides"/>
    <property type="evidence" value="ECO:0007669"/>
    <property type="project" value="InterPro"/>
</dbReference>
<comment type="similarity">
    <text evidence="10 11">Belongs to the helicase family. DinG subfamily. Type 2 sub-subfamily.</text>
</comment>
<dbReference type="FunFam" id="3.30.420.10:FF:000045">
    <property type="entry name" value="3'-5' exonuclease DinG"/>
    <property type="match status" value="1"/>
</dbReference>
<keyword evidence="2" id="KW-0548">Nucleotidyltransferase</keyword>
<evidence type="ECO:0000256" key="6">
    <source>
        <dbReference type="ARBA" id="ARBA00022801"/>
    </source>
</evidence>
<gene>
    <name evidence="10 11" type="primary">dinG</name>
    <name evidence="13" type="ORF">G7082_01405</name>
</gene>
<evidence type="ECO:0000313" key="13">
    <source>
        <dbReference type="EMBL" id="QIL47283.1"/>
    </source>
</evidence>
<dbReference type="SMART" id="SM00491">
    <property type="entry name" value="HELICc2"/>
    <property type="match status" value="1"/>
</dbReference>
<dbReference type="Pfam" id="PF00270">
    <property type="entry name" value="DEAD"/>
    <property type="match status" value="1"/>
</dbReference>
<dbReference type="PANTHER" id="PTHR30231:SF41">
    <property type="entry name" value="DNA POLYMERASE III SUBUNIT EPSILON"/>
    <property type="match status" value="1"/>
</dbReference>
<dbReference type="GO" id="GO:0004386">
    <property type="term" value="F:helicase activity"/>
    <property type="evidence" value="ECO:0007669"/>
    <property type="project" value="UniProtKB-KW"/>
</dbReference>
<dbReference type="GO" id="GO:0003887">
    <property type="term" value="F:DNA-directed DNA polymerase activity"/>
    <property type="evidence" value="ECO:0007669"/>
    <property type="project" value="UniProtKB-KW"/>
</dbReference>
<dbReference type="PROSITE" id="PS51193">
    <property type="entry name" value="HELICASE_ATP_BIND_2"/>
    <property type="match status" value="1"/>
</dbReference>
<evidence type="ECO:0000256" key="9">
    <source>
        <dbReference type="ARBA" id="ARBA00022932"/>
    </source>
</evidence>
<dbReference type="Pfam" id="PF00929">
    <property type="entry name" value="RNase_T"/>
    <property type="match status" value="1"/>
</dbReference>
<keyword evidence="14" id="KW-1185">Reference proteome</keyword>
<dbReference type="GO" id="GO:0005829">
    <property type="term" value="C:cytosol"/>
    <property type="evidence" value="ECO:0007669"/>
    <property type="project" value="TreeGrafter"/>
</dbReference>
<keyword evidence="8 10" id="KW-0067">ATP-binding</keyword>
<dbReference type="NCBIfam" id="TIGR01407">
    <property type="entry name" value="dinG_rel"/>
    <property type="match status" value="1"/>
</dbReference>
<feature type="short sequence motif" description="DEAH box" evidence="10">
    <location>
        <begin position="463"/>
        <end position="466"/>
    </location>
</feature>
<evidence type="ECO:0000256" key="11">
    <source>
        <dbReference type="RuleBase" id="RU364106"/>
    </source>
</evidence>
<dbReference type="Gene3D" id="3.40.50.300">
    <property type="entry name" value="P-loop containing nucleotide triphosphate hydrolases"/>
    <property type="match status" value="2"/>
</dbReference>
<keyword evidence="13" id="KW-0347">Helicase</keyword>
<dbReference type="AlphaFoldDB" id="A0A6G8AQT0"/>